<name>X0RYY2_9ZZZZ</name>
<reference evidence="2" key="1">
    <citation type="journal article" date="2014" name="Front. Microbiol.">
        <title>High frequency of phylogenetically diverse reductive dehalogenase-homologous genes in deep subseafloor sedimentary metagenomes.</title>
        <authorList>
            <person name="Kawai M."/>
            <person name="Futagami T."/>
            <person name="Toyoda A."/>
            <person name="Takaki Y."/>
            <person name="Nishi S."/>
            <person name="Hori S."/>
            <person name="Arai W."/>
            <person name="Tsubouchi T."/>
            <person name="Morono Y."/>
            <person name="Uchiyama I."/>
            <person name="Ito T."/>
            <person name="Fujiyama A."/>
            <person name="Inagaki F."/>
            <person name="Takami H."/>
        </authorList>
    </citation>
    <scope>NUCLEOTIDE SEQUENCE</scope>
    <source>
        <strain evidence="2">Expedition CK06-06</strain>
    </source>
</reference>
<sequence length="98" mass="10741">DVGLPDLLDEQGLPKADDHAERMLDEWIQEAQANMAAKRQSGESLQQMLDLTITQWLDILNQANEVSTSEDHPHGVESTSPPPPPEAAPADSEDVEDL</sequence>
<feature type="non-terminal residue" evidence="2">
    <location>
        <position position="1"/>
    </location>
</feature>
<comment type="caution">
    <text evidence="2">The sequence shown here is derived from an EMBL/GenBank/DDBJ whole genome shotgun (WGS) entry which is preliminary data.</text>
</comment>
<gene>
    <name evidence="2" type="ORF">S01H1_05497</name>
</gene>
<dbReference type="AlphaFoldDB" id="X0RYY2"/>
<evidence type="ECO:0000313" key="2">
    <source>
        <dbReference type="EMBL" id="GAF73973.1"/>
    </source>
</evidence>
<protein>
    <submittedName>
        <fullName evidence="2">Uncharacterized protein</fullName>
    </submittedName>
</protein>
<dbReference type="EMBL" id="BARS01002863">
    <property type="protein sequence ID" value="GAF73973.1"/>
    <property type="molecule type" value="Genomic_DNA"/>
</dbReference>
<feature type="region of interest" description="Disordered" evidence="1">
    <location>
        <begin position="64"/>
        <end position="98"/>
    </location>
</feature>
<evidence type="ECO:0000256" key="1">
    <source>
        <dbReference type="SAM" id="MobiDB-lite"/>
    </source>
</evidence>
<accession>X0RYY2</accession>
<proteinExistence type="predicted"/>
<organism evidence="2">
    <name type="scientific">marine sediment metagenome</name>
    <dbReference type="NCBI Taxonomy" id="412755"/>
    <lineage>
        <taxon>unclassified sequences</taxon>
        <taxon>metagenomes</taxon>
        <taxon>ecological metagenomes</taxon>
    </lineage>
</organism>